<sequence length="37" mass="4047">MYLQTMARFTNSILVLQILLSSTGALPKELVPIGDVI</sequence>
<dbReference type="KEGG" id="amr:AM1_6115"/>
<reference evidence="1 2" key="1">
    <citation type="journal article" date="2008" name="Proc. Natl. Acad. Sci. U.S.A.">
        <title>Niche adaptation and genome expansion in the chlorophyll d-producing cyanobacterium Acaryochloris marina.</title>
        <authorList>
            <person name="Swingley W.D."/>
            <person name="Chen M."/>
            <person name="Cheung P.C."/>
            <person name="Conrad A.L."/>
            <person name="Dejesa L.C."/>
            <person name="Hao J."/>
            <person name="Honchak B.M."/>
            <person name="Karbach L.E."/>
            <person name="Kurdoglu A."/>
            <person name="Lahiri S."/>
            <person name="Mastrian S.D."/>
            <person name="Miyashita H."/>
            <person name="Page L."/>
            <person name="Ramakrishna P."/>
            <person name="Satoh S."/>
            <person name="Sattley W.M."/>
            <person name="Shimada Y."/>
            <person name="Taylor H.L."/>
            <person name="Tomo T."/>
            <person name="Tsuchiya T."/>
            <person name="Wang Z.T."/>
            <person name="Raymond J."/>
            <person name="Mimuro M."/>
            <person name="Blankenship R.E."/>
            <person name="Touchman J.W."/>
        </authorList>
    </citation>
    <scope>NUCLEOTIDE SEQUENCE [LARGE SCALE GENOMIC DNA]</scope>
    <source>
        <strain evidence="2">MBIC 11017</strain>
    </source>
</reference>
<dbReference type="AlphaFoldDB" id="B0C3W0"/>
<gene>
    <name evidence="1" type="ordered locus">AM1_6115</name>
</gene>
<dbReference type="EMBL" id="CP000828">
    <property type="protein sequence ID" value="ABW31047.1"/>
    <property type="molecule type" value="Genomic_DNA"/>
</dbReference>
<accession>B0C3W0</accession>
<keyword evidence="2" id="KW-1185">Reference proteome</keyword>
<dbReference type="STRING" id="329726.AM1_6115"/>
<dbReference type="HOGENOM" id="CLU_3338770_0_0_3"/>
<name>B0C3W0_ACAM1</name>
<protein>
    <submittedName>
        <fullName evidence="1">Uncharacterized protein</fullName>
    </submittedName>
</protein>
<proteinExistence type="predicted"/>
<dbReference type="Proteomes" id="UP000000268">
    <property type="component" value="Chromosome"/>
</dbReference>
<evidence type="ECO:0000313" key="1">
    <source>
        <dbReference type="EMBL" id="ABW31047.1"/>
    </source>
</evidence>
<evidence type="ECO:0000313" key="2">
    <source>
        <dbReference type="Proteomes" id="UP000000268"/>
    </source>
</evidence>
<organism evidence="1 2">
    <name type="scientific">Acaryochloris marina (strain MBIC 11017)</name>
    <dbReference type="NCBI Taxonomy" id="329726"/>
    <lineage>
        <taxon>Bacteria</taxon>
        <taxon>Bacillati</taxon>
        <taxon>Cyanobacteriota</taxon>
        <taxon>Cyanophyceae</taxon>
        <taxon>Acaryochloridales</taxon>
        <taxon>Acaryochloridaceae</taxon>
        <taxon>Acaryochloris</taxon>
    </lineage>
</organism>